<dbReference type="SUPFAM" id="SSF55729">
    <property type="entry name" value="Acyl-CoA N-acyltransferases (Nat)"/>
    <property type="match status" value="1"/>
</dbReference>
<dbReference type="PROSITE" id="PS51186">
    <property type="entry name" value="GNAT"/>
    <property type="match status" value="1"/>
</dbReference>
<gene>
    <name evidence="2" type="ORF">S7711_08403</name>
</gene>
<dbReference type="EMBL" id="KL648533">
    <property type="protein sequence ID" value="KEY69332.1"/>
    <property type="molecule type" value="Genomic_DNA"/>
</dbReference>
<evidence type="ECO:0000313" key="3">
    <source>
        <dbReference type="Proteomes" id="UP000028045"/>
    </source>
</evidence>
<dbReference type="OrthoDB" id="2832510at2759"/>
<name>A0A084AVK3_STACB</name>
<dbReference type="CDD" id="cd04301">
    <property type="entry name" value="NAT_SF"/>
    <property type="match status" value="1"/>
</dbReference>
<dbReference type="GO" id="GO:0016747">
    <property type="term" value="F:acyltransferase activity, transferring groups other than amino-acyl groups"/>
    <property type="evidence" value="ECO:0007669"/>
    <property type="project" value="InterPro"/>
</dbReference>
<dbReference type="InterPro" id="IPR016181">
    <property type="entry name" value="Acyl_CoA_acyltransferase"/>
</dbReference>
<proteinExistence type="predicted"/>
<reference evidence="2 3" key="1">
    <citation type="journal article" date="2014" name="BMC Genomics">
        <title>Comparative genome sequencing reveals chemotype-specific gene clusters in the toxigenic black mold Stachybotrys.</title>
        <authorList>
            <person name="Semeiks J."/>
            <person name="Borek D."/>
            <person name="Otwinowski Z."/>
            <person name="Grishin N.V."/>
        </authorList>
    </citation>
    <scope>NUCLEOTIDE SEQUENCE [LARGE SCALE GENOMIC DNA]</scope>
    <source>
        <strain evidence="3">CBS 109288 / IBT 7711</strain>
    </source>
</reference>
<dbReference type="InterPro" id="IPR052523">
    <property type="entry name" value="Trichothecene_AcTrans"/>
</dbReference>
<dbReference type="PANTHER" id="PTHR42791:SF14">
    <property type="entry name" value="N-ACETYLTRANSFERASE DOMAIN-CONTAINING PROTEIN"/>
    <property type="match status" value="1"/>
</dbReference>
<dbReference type="AlphaFoldDB" id="A0A084AVK3"/>
<dbReference type="Gene3D" id="3.40.630.30">
    <property type="match status" value="1"/>
</dbReference>
<sequence>MPSDSDIRIELVDQPDDIVQGFECLCATFGRQTHDGIFKAMNPGWDTPEGHAAGAQRMIDRWQAAKRTAAGDLSTIFLKATVPDAKSPGGRVVGGLAIWLQASVVPGHGEAPVEDLSQVMDLEAVYPGDKDEQRYLVQLDRSLHGRRIELVKAKAGASPPAVMVLDLCIVHPEHQGKGLGRRLVQWGLDEAERRGGLEAVTEASPMGRKQYEKLGFKGVLPEIEYVVDAQWEGRSRPSNLFMRTRPE</sequence>
<dbReference type="Proteomes" id="UP000028045">
    <property type="component" value="Unassembled WGS sequence"/>
</dbReference>
<accession>A0A084AVK3</accession>
<dbReference type="PANTHER" id="PTHR42791">
    <property type="entry name" value="GNAT FAMILY ACETYLTRANSFERASE"/>
    <property type="match status" value="1"/>
</dbReference>
<organism evidence="2 3">
    <name type="scientific">Stachybotrys chartarum (strain CBS 109288 / IBT 7711)</name>
    <name type="common">Toxic black mold</name>
    <name type="synonym">Stilbospora chartarum</name>
    <dbReference type="NCBI Taxonomy" id="1280523"/>
    <lineage>
        <taxon>Eukaryota</taxon>
        <taxon>Fungi</taxon>
        <taxon>Dikarya</taxon>
        <taxon>Ascomycota</taxon>
        <taxon>Pezizomycotina</taxon>
        <taxon>Sordariomycetes</taxon>
        <taxon>Hypocreomycetidae</taxon>
        <taxon>Hypocreales</taxon>
        <taxon>Stachybotryaceae</taxon>
        <taxon>Stachybotrys</taxon>
    </lineage>
</organism>
<feature type="domain" description="N-acetyltransferase" evidence="1">
    <location>
        <begin position="106"/>
        <end position="237"/>
    </location>
</feature>
<protein>
    <recommendedName>
        <fullName evidence="1">N-acetyltransferase domain-containing protein</fullName>
    </recommendedName>
</protein>
<dbReference type="HOGENOM" id="CLU_099938_0_0_1"/>
<evidence type="ECO:0000313" key="2">
    <source>
        <dbReference type="EMBL" id="KEY69332.1"/>
    </source>
</evidence>
<dbReference type="InterPro" id="IPR000182">
    <property type="entry name" value="GNAT_dom"/>
</dbReference>
<dbReference type="Pfam" id="PF00583">
    <property type="entry name" value="Acetyltransf_1"/>
    <property type="match status" value="1"/>
</dbReference>
<evidence type="ECO:0000259" key="1">
    <source>
        <dbReference type="PROSITE" id="PS51186"/>
    </source>
</evidence>
<keyword evidence="3" id="KW-1185">Reference proteome</keyword>